<feature type="domain" description="MROH2B-like N-terminal HEAT-repeats" evidence="4">
    <location>
        <begin position="38"/>
        <end position="257"/>
    </location>
</feature>
<dbReference type="Pfam" id="PF21047">
    <property type="entry name" value="HEAT_Maestro"/>
    <property type="match status" value="1"/>
</dbReference>
<gene>
    <name evidence="6" type="ORF">ABEB36_011956</name>
</gene>
<evidence type="ECO:0000256" key="1">
    <source>
        <dbReference type="ARBA" id="ARBA00022737"/>
    </source>
</evidence>
<evidence type="ECO:0000259" key="3">
    <source>
        <dbReference type="Pfam" id="PF23210"/>
    </source>
</evidence>
<dbReference type="Pfam" id="PF23210">
    <property type="entry name" value="HEAT_Maestro_2"/>
    <property type="match status" value="1"/>
</dbReference>
<sequence>MNKMRPTPETQLQVAIGVLLESLSDKSPLVLDAVTLSLAKLAEKQPNQVLISCSTFCSNNGKPPVSSLSQILALMSKICSDHLPNLDGDTILTITDFSFTVMTENPNYEPSIQIPASDILVALGRLHYIQVIESLLSHLQSGVVPHYSIPHTMGALASTNSYGIIPYLKDILNIFLPLLGGLRNDHLRQAFAYALQSFCEGLIEYVSNLDQVPDPTITIETFKTELTMAYDVLFTSWLHSRDPKTAENVLEALAAIFVALPMDKVSQQIQKIIPILINLYKKNINPYIITKCLYAVLTKGLSVNGTLLEPLLNQIVTSISELICLNPDYAQPDSARCHSEVLRCYECIAMYFTDTTIDRLLSHLKNNNDRDKLRGLIVITHLIAYNNEQTVLRRMKDVLRQINDMLVGSNIKVKKVLIKLIMALAHKNVLTNKELSPEGPEIYMEFLLKLCCKQNLPKNSPETLKELQDIQTSADNALYVLTTSIQELDVVLWDLLLRSFLSTVYDDAIIILLRCLTYLASKRAQTCEAAFVRCMILLADPLPGLRGTFLMNFLRNISPCEVPAYKNVWHVKLPHLSKYLEQNYDLFDQSEWQDQLFDFLNLLLENCNNNSFTEVVLNKAQKQLDLYNRSNFKPEEFQTKHSEKKFLLKFVAVVVTHLKSKGAVLQTLDTLLGNVQLIDYSELDACAQAVGVVARVHLSLVVEKLLHIRKEVLTKKSSKLFSFMKNNANEVGIERLKYVIISSYSEVCSEAPNDQLLAVIEAEILDFILKELNSSNEFPIKKVCLLALKRIADAMHPNRNELHVKMVARDKVIEAIAEQMYLHCGPDYIELFPLIISSTTALAKLPLSLESQERVKLLKKFFDNIFNSSAIYCKINPNNESYYGDLKLVPFITRSFMELNLFVQELLVQNLSPATLDEIVTLLEPWQCKKKQEQRLPAMETLRIVLQSYLEHMRFAHDLPSSFSQSGSLLAKIVPRCTDPNKHIRKVAVDCISLVLCIAARYEGHMRDHDQVLSQSLNHVQKGIESDDPKLLFNLTSDLAQVISANLPQFQVVHFVEGLIDSLLDPESSSSNGTSVVLYITLKNKGNDMQNHVAAVCEKILGQLDKIQCPRTKSSTLRGLLSLAGHQPRIVGGILLMQPLPYASSINECWSVLSHDHTLSLELLDQIKKLIKTIPLYEVQGQNDIKTANLGPLQAICALHELVKNPLLKEACLSQFPELFSLLLIALASYIDCSAPALRTSKGVFIINREAGKLNPVKAAFDTFRLFLICCDLNNLATNMLCFSALDISENQNMILKVIESLVINICLDKPKALSWIVTCLGPFIRSELEPQKVAVVAFFTYLLKQEGRKNDNVLIENLLEMILDVQLDRSCLARRIGLEGLGYAAENLHRDLVSRYCNQILGVLMNSLDYNNIGTEGEVILESLLTFSKLLNALEGYKFHSFQVTAAVRIKLLFGQEDNQLRRASFHLLGDLAMSLNSEANLEAFKEQVQGNLITLLLHLCDPDIYVVKACKSTLRKCCKYLDSSELSSMILEHLIDDAHLHFTDFIRDLIKIMGKDLQDLFYLFVMTSLSFLKSQWVEIRGNAALVTGLLYSELSSENRHKVSLENVCDKLLKLMQDDSEVVRVKASQAISYLFTV</sequence>
<accession>A0ABD1E9N4</accession>
<evidence type="ECO:0008006" key="8">
    <source>
        <dbReference type="Google" id="ProtNLM"/>
    </source>
</evidence>
<feature type="domain" description="Maestro-like HEAT-repeats" evidence="2">
    <location>
        <begin position="934"/>
        <end position="1164"/>
    </location>
</feature>
<dbReference type="Pfam" id="PF23221">
    <property type="entry name" value="HEAT_MROH2B_1st"/>
    <property type="match status" value="1"/>
</dbReference>
<feature type="domain" description="Maestro/Maestro-like HEAT-repeats" evidence="5">
    <location>
        <begin position="1359"/>
        <end position="1635"/>
    </location>
</feature>
<keyword evidence="1" id="KW-0677">Repeat</keyword>
<evidence type="ECO:0000259" key="2">
    <source>
        <dbReference type="Pfam" id="PF21047"/>
    </source>
</evidence>
<dbReference type="PANTHER" id="PTHR23120">
    <property type="entry name" value="MAESTRO-RELATED HEAT DOMAIN-CONTAINING"/>
    <property type="match status" value="1"/>
</dbReference>
<reference evidence="6 7" key="1">
    <citation type="submission" date="2024-05" db="EMBL/GenBank/DDBJ databases">
        <title>Genetic variation in Jamaican populations of the coffee berry borer (Hypothenemus hampei).</title>
        <authorList>
            <person name="Errbii M."/>
            <person name="Myrie A."/>
        </authorList>
    </citation>
    <scope>NUCLEOTIDE SEQUENCE [LARGE SCALE GENOMIC DNA]</scope>
    <source>
        <strain evidence="6">JA-Hopewell-2020-01-JO</strain>
        <tissue evidence="6">Whole body</tissue>
    </source>
</reference>
<dbReference type="InterPro" id="IPR055408">
    <property type="entry name" value="HEAT_MROH2B-like"/>
</dbReference>
<name>A0ABD1E9N4_HYPHA</name>
<dbReference type="InterPro" id="IPR045206">
    <property type="entry name" value="Maestro_heat-like_prot"/>
</dbReference>
<evidence type="ECO:0000313" key="6">
    <source>
        <dbReference type="EMBL" id="KAL1491347.1"/>
    </source>
</evidence>
<dbReference type="InterPro" id="IPR011989">
    <property type="entry name" value="ARM-like"/>
</dbReference>
<evidence type="ECO:0000259" key="4">
    <source>
        <dbReference type="Pfam" id="PF23221"/>
    </source>
</evidence>
<dbReference type="Gene3D" id="1.25.10.10">
    <property type="entry name" value="Leucine-rich Repeat Variant"/>
    <property type="match status" value="2"/>
</dbReference>
<comment type="caution">
    <text evidence="6">The sequence shown here is derived from an EMBL/GenBank/DDBJ whole genome shotgun (WGS) entry which is preliminary data.</text>
</comment>
<dbReference type="InterPro" id="IPR055406">
    <property type="entry name" value="HEAT_Maestro"/>
</dbReference>
<dbReference type="PANTHER" id="PTHR23120:SF0">
    <property type="entry name" value="MAESTRO HEAT-LIKE REPEAT FAMILY MEMBER 1"/>
    <property type="match status" value="1"/>
</dbReference>
<dbReference type="Proteomes" id="UP001566132">
    <property type="component" value="Unassembled WGS sequence"/>
</dbReference>
<organism evidence="6 7">
    <name type="scientific">Hypothenemus hampei</name>
    <name type="common">Coffee berry borer</name>
    <dbReference type="NCBI Taxonomy" id="57062"/>
    <lineage>
        <taxon>Eukaryota</taxon>
        <taxon>Metazoa</taxon>
        <taxon>Ecdysozoa</taxon>
        <taxon>Arthropoda</taxon>
        <taxon>Hexapoda</taxon>
        <taxon>Insecta</taxon>
        <taxon>Pterygota</taxon>
        <taxon>Neoptera</taxon>
        <taxon>Endopterygota</taxon>
        <taxon>Coleoptera</taxon>
        <taxon>Polyphaga</taxon>
        <taxon>Cucujiformia</taxon>
        <taxon>Curculionidae</taxon>
        <taxon>Scolytinae</taxon>
        <taxon>Hypothenemus</taxon>
    </lineage>
</organism>
<dbReference type="EMBL" id="JBDJPC010000009">
    <property type="protein sequence ID" value="KAL1491347.1"/>
    <property type="molecule type" value="Genomic_DNA"/>
</dbReference>
<dbReference type="SUPFAM" id="SSF48371">
    <property type="entry name" value="ARM repeat"/>
    <property type="match status" value="2"/>
</dbReference>
<keyword evidence="7" id="KW-1185">Reference proteome</keyword>
<feature type="domain" description="MROH2B-like HEAT-repeats" evidence="3">
    <location>
        <begin position="260"/>
        <end position="866"/>
    </location>
</feature>
<dbReference type="InterPro" id="IPR056282">
    <property type="entry name" value="MROH2B-like_N_HEAT"/>
</dbReference>
<evidence type="ECO:0000313" key="7">
    <source>
        <dbReference type="Proteomes" id="UP001566132"/>
    </source>
</evidence>
<dbReference type="InterPro" id="IPR048465">
    <property type="entry name" value="Maestro-like_HEAT"/>
</dbReference>
<protein>
    <recommendedName>
        <fullName evidence="8">Maestro heat-like repeat-containing protein family member 1</fullName>
    </recommendedName>
</protein>
<dbReference type="Pfam" id="PF23227">
    <property type="entry name" value="HEAT_MROH2B_C"/>
    <property type="match status" value="1"/>
</dbReference>
<evidence type="ECO:0000259" key="5">
    <source>
        <dbReference type="Pfam" id="PF23227"/>
    </source>
</evidence>
<dbReference type="InterPro" id="IPR016024">
    <property type="entry name" value="ARM-type_fold"/>
</dbReference>
<proteinExistence type="predicted"/>